<dbReference type="InterPro" id="IPR029149">
    <property type="entry name" value="Creatin/AminoP/Spt16_N"/>
</dbReference>
<dbReference type="SUPFAM" id="SSF53092">
    <property type="entry name" value="Creatinase/prolidase N-terminal domain"/>
    <property type="match status" value="1"/>
</dbReference>
<dbReference type="Proteomes" id="UP000624279">
    <property type="component" value="Unassembled WGS sequence"/>
</dbReference>
<evidence type="ECO:0000259" key="2">
    <source>
        <dbReference type="Pfam" id="PF01321"/>
    </source>
</evidence>
<name>A0ABR6YE20_9BURK</name>
<dbReference type="EMBL" id="JACOGA010000013">
    <property type="protein sequence ID" value="MBC3874807.1"/>
    <property type="molecule type" value="Genomic_DNA"/>
</dbReference>
<dbReference type="InterPro" id="IPR050659">
    <property type="entry name" value="Peptidase_M24B"/>
</dbReference>
<organism evidence="3 4">
    <name type="scientific">Undibacterium flavidum</name>
    <dbReference type="NCBI Taxonomy" id="2762297"/>
    <lineage>
        <taxon>Bacteria</taxon>
        <taxon>Pseudomonadati</taxon>
        <taxon>Pseudomonadota</taxon>
        <taxon>Betaproteobacteria</taxon>
        <taxon>Burkholderiales</taxon>
        <taxon>Oxalobacteraceae</taxon>
        <taxon>Undibacterium</taxon>
    </lineage>
</organism>
<accession>A0ABR6YE20</accession>
<keyword evidence="4" id="KW-1185">Reference proteome</keyword>
<feature type="domain" description="Creatinase N-terminal" evidence="2">
    <location>
        <begin position="22"/>
        <end position="139"/>
    </location>
</feature>
<dbReference type="InterPro" id="IPR001714">
    <property type="entry name" value="Pept_M24_MAP"/>
</dbReference>
<dbReference type="PRINTS" id="PR00599">
    <property type="entry name" value="MAPEPTIDASE"/>
</dbReference>
<dbReference type="PANTHER" id="PTHR46112">
    <property type="entry name" value="AMINOPEPTIDASE"/>
    <property type="match status" value="1"/>
</dbReference>
<evidence type="ECO:0000313" key="3">
    <source>
        <dbReference type="EMBL" id="MBC3874807.1"/>
    </source>
</evidence>
<reference evidence="3 4" key="1">
    <citation type="submission" date="2020-08" db="EMBL/GenBank/DDBJ databases">
        <title>Novel species isolated from subtropical streams in China.</title>
        <authorList>
            <person name="Lu H."/>
        </authorList>
    </citation>
    <scope>NUCLEOTIDE SEQUENCE [LARGE SCALE GENOMIC DNA]</scope>
    <source>
        <strain evidence="3 4">LX15W</strain>
    </source>
</reference>
<protein>
    <submittedName>
        <fullName evidence="3">M24 family metallopeptidase</fullName>
    </submittedName>
</protein>
<evidence type="ECO:0000313" key="4">
    <source>
        <dbReference type="Proteomes" id="UP000624279"/>
    </source>
</evidence>
<feature type="domain" description="Peptidase M24" evidence="1">
    <location>
        <begin position="162"/>
        <end position="364"/>
    </location>
</feature>
<comment type="caution">
    <text evidence="3">The sequence shown here is derived from an EMBL/GenBank/DDBJ whole genome shotgun (WGS) entry which is preliminary data.</text>
</comment>
<dbReference type="Gene3D" id="3.40.350.10">
    <property type="entry name" value="Creatinase/prolidase N-terminal domain"/>
    <property type="match status" value="1"/>
</dbReference>
<proteinExistence type="predicted"/>
<evidence type="ECO:0000259" key="1">
    <source>
        <dbReference type="Pfam" id="PF00557"/>
    </source>
</evidence>
<dbReference type="Pfam" id="PF01321">
    <property type="entry name" value="Creatinase_N"/>
    <property type="match status" value="1"/>
</dbReference>
<dbReference type="InterPro" id="IPR000587">
    <property type="entry name" value="Creatinase_N"/>
</dbReference>
<dbReference type="RefSeq" id="WP_186942788.1">
    <property type="nucleotide sequence ID" value="NZ_JACOGA010000013.1"/>
</dbReference>
<gene>
    <name evidence="3" type="ORF">H8K55_14540</name>
</gene>
<dbReference type="PANTHER" id="PTHR46112:SF3">
    <property type="entry name" value="AMINOPEPTIDASE YPDF"/>
    <property type="match status" value="1"/>
</dbReference>
<dbReference type="Pfam" id="PF00557">
    <property type="entry name" value="Peptidase_M24"/>
    <property type="match status" value="1"/>
</dbReference>
<dbReference type="InterPro" id="IPR036005">
    <property type="entry name" value="Creatinase/aminopeptidase-like"/>
</dbReference>
<dbReference type="SUPFAM" id="SSF55920">
    <property type="entry name" value="Creatinase/aminopeptidase"/>
    <property type="match status" value="1"/>
</dbReference>
<sequence length="381" mass="41779">MNIETTIDTKQLVTPQANFPQRLHALRMSMAQAGQDAALLFSLDNLRYLMNYSGEAAYGLVTQNAMYLITDYRFLEQAQEECISERIPTTVICRDRDRQNLGQAIAEILQIEKAIKVWFEAEHISVAMWNAIAVENPYCLFTASVASLEQQRKTKDAWEIAQIKAAAQIADEALAAIMPQLQVGVSEAELALELDYQMQKRGSAGVSFATILGFGARSALPHCIPSRKRLQAGDLVVLDFGAVVNGYRSDMTRSFIAGKSSPLQKALFDTVTAAQQAAFERLRAGVAAVSANAAAAAVLNASPYAQYAGPGLGHGLGIKLHEQPFISAVCQEYLQENYVVTIEPGIYIPNYGGVRIEDDVLITEHGFEFITHAPKNFELEI</sequence>
<dbReference type="InterPro" id="IPR000994">
    <property type="entry name" value="Pept_M24"/>
</dbReference>
<dbReference type="Gene3D" id="3.90.230.10">
    <property type="entry name" value="Creatinase/methionine aminopeptidase superfamily"/>
    <property type="match status" value="1"/>
</dbReference>